<dbReference type="Proteomes" id="UP000280960">
    <property type="component" value="Chromosome"/>
</dbReference>
<sequence>MQESRINELLNLMKNGKSENERIVAALDLGEAEGERVVEALTGQLEVETSRAVQEAIVSSLIKIRDRCVAESAAELLKNEDAYIRNAGVEILALIGDSALDVIEKMIKHPDKDVRQQVVNALGEGRLKKAPMILRKVIEEDEDENVVAAAIEYLGEVGCGKEDREVIMRAAKRFSSPFFDYTVKTAIMKLSG</sequence>
<name>A0A3G2R399_9FIRM</name>
<dbReference type="InterPro" id="IPR016024">
    <property type="entry name" value="ARM-type_fold"/>
</dbReference>
<dbReference type="RefSeq" id="WP_122013997.1">
    <property type="nucleotide sequence ID" value="NZ_CP033169.1"/>
</dbReference>
<evidence type="ECO:0000313" key="2">
    <source>
        <dbReference type="Proteomes" id="UP000280960"/>
    </source>
</evidence>
<reference evidence="1 2" key="1">
    <citation type="submission" date="2018-10" db="EMBL/GenBank/DDBJ databases">
        <authorList>
            <person name="Zhang X."/>
        </authorList>
    </citation>
    <scope>NUCLEOTIDE SEQUENCE [LARGE SCALE GENOMIC DNA]</scope>
    <source>
        <strain evidence="1 2">SK-G1</strain>
    </source>
</reference>
<protein>
    <submittedName>
        <fullName evidence="1">HEAT repeat domain-containing protein</fullName>
    </submittedName>
</protein>
<dbReference type="Pfam" id="PF13646">
    <property type="entry name" value="HEAT_2"/>
    <property type="match status" value="1"/>
</dbReference>
<dbReference type="InterPro" id="IPR011989">
    <property type="entry name" value="ARM-like"/>
</dbReference>
<evidence type="ECO:0000313" key="1">
    <source>
        <dbReference type="EMBL" id="AYO29598.1"/>
    </source>
</evidence>
<dbReference type="AlphaFoldDB" id="A0A3G2R399"/>
<dbReference type="Gene3D" id="1.25.10.10">
    <property type="entry name" value="Leucine-rich Repeat Variant"/>
    <property type="match status" value="1"/>
</dbReference>
<accession>A0A3G2R399</accession>
<proteinExistence type="predicted"/>
<organism evidence="1 2">
    <name type="scientific">Biomaibacter acetigenes</name>
    <dbReference type="NCBI Taxonomy" id="2316383"/>
    <lineage>
        <taxon>Bacteria</taxon>
        <taxon>Bacillati</taxon>
        <taxon>Bacillota</taxon>
        <taxon>Clostridia</taxon>
        <taxon>Thermosediminibacterales</taxon>
        <taxon>Tepidanaerobacteraceae</taxon>
        <taxon>Biomaibacter</taxon>
    </lineage>
</organism>
<dbReference type="KEGG" id="bacg:D2962_02340"/>
<keyword evidence="2" id="KW-1185">Reference proteome</keyword>
<gene>
    <name evidence="1" type="ORF">D2962_02340</name>
</gene>
<dbReference type="SUPFAM" id="SSF48371">
    <property type="entry name" value="ARM repeat"/>
    <property type="match status" value="1"/>
</dbReference>
<dbReference type="EMBL" id="CP033169">
    <property type="protein sequence ID" value="AYO29598.1"/>
    <property type="molecule type" value="Genomic_DNA"/>
</dbReference>